<evidence type="ECO:0000256" key="3">
    <source>
        <dbReference type="PROSITE-ProRule" id="PRU00221"/>
    </source>
</evidence>
<dbReference type="PROSITE" id="PS51257">
    <property type="entry name" value="PROKAR_LIPOPROTEIN"/>
    <property type="match status" value="1"/>
</dbReference>
<dbReference type="PANTHER" id="PTHR44019:SF8">
    <property type="entry name" value="POC1 CENTRIOLAR PROTEIN HOMOLOG"/>
    <property type="match status" value="1"/>
</dbReference>
<name>A0A2S2DZ30_9ALTE</name>
<feature type="repeat" description="WD" evidence="3">
    <location>
        <begin position="156"/>
        <end position="197"/>
    </location>
</feature>
<dbReference type="PANTHER" id="PTHR44019">
    <property type="entry name" value="WD REPEAT-CONTAINING PROTEIN 55"/>
    <property type="match status" value="1"/>
</dbReference>
<dbReference type="InterPro" id="IPR019775">
    <property type="entry name" value="WD40_repeat_CS"/>
</dbReference>
<evidence type="ECO:0000313" key="5">
    <source>
        <dbReference type="EMBL" id="AWL10603.1"/>
    </source>
</evidence>
<dbReference type="SUPFAM" id="SSF50998">
    <property type="entry name" value="Quinoprotein alcohol dehydrogenase-like"/>
    <property type="match status" value="1"/>
</dbReference>
<feature type="signal peptide" evidence="4">
    <location>
        <begin position="1"/>
        <end position="19"/>
    </location>
</feature>
<keyword evidence="1 3" id="KW-0853">WD repeat</keyword>
<dbReference type="PROSITE" id="PS00678">
    <property type="entry name" value="WD_REPEATS_1"/>
    <property type="match status" value="1"/>
</dbReference>
<dbReference type="KEGG" id="salh:HMF8227_00095"/>
<dbReference type="PROSITE" id="PS50082">
    <property type="entry name" value="WD_REPEATS_2"/>
    <property type="match status" value="2"/>
</dbReference>
<dbReference type="InterPro" id="IPR050505">
    <property type="entry name" value="WDR55/POC1"/>
</dbReference>
<organism evidence="5 6">
    <name type="scientific">Saliniradius amylolyticus</name>
    <dbReference type="NCBI Taxonomy" id="2183582"/>
    <lineage>
        <taxon>Bacteria</taxon>
        <taxon>Pseudomonadati</taxon>
        <taxon>Pseudomonadota</taxon>
        <taxon>Gammaproteobacteria</taxon>
        <taxon>Alteromonadales</taxon>
        <taxon>Alteromonadaceae</taxon>
        <taxon>Saliniradius</taxon>
    </lineage>
</organism>
<keyword evidence="4" id="KW-0732">Signal</keyword>
<dbReference type="RefSeq" id="WP_109338303.1">
    <property type="nucleotide sequence ID" value="NZ_CP029347.1"/>
</dbReference>
<feature type="repeat" description="WD" evidence="3">
    <location>
        <begin position="241"/>
        <end position="282"/>
    </location>
</feature>
<keyword evidence="6" id="KW-1185">Reference proteome</keyword>
<gene>
    <name evidence="5" type="ORF">HMF8227_00095</name>
</gene>
<keyword evidence="2" id="KW-0677">Repeat</keyword>
<feature type="chain" id="PRO_5015746195" evidence="4">
    <location>
        <begin position="20"/>
        <end position="323"/>
    </location>
</feature>
<reference evidence="5 6" key="1">
    <citation type="submission" date="2018-05" db="EMBL/GenBank/DDBJ databases">
        <title>Salinimonas sp. HMF8227 Genome sequencing and assembly.</title>
        <authorList>
            <person name="Kang H."/>
            <person name="Kang J."/>
            <person name="Cha I."/>
            <person name="Kim H."/>
            <person name="Joh K."/>
        </authorList>
    </citation>
    <scope>NUCLEOTIDE SEQUENCE [LARGE SCALE GENOMIC DNA]</scope>
    <source>
        <strain evidence="5 6">HMF8227</strain>
    </source>
</reference>
<evidence type="ECO:0000256" key="2">
    <source>
        <dbReference type="ARBA" id="ARBA00022737"/>
    </source>
</evidence>
<sequence length="323" mass="35844">MLRVLALALLTLITVGCSGYFDDPVKKQALAPEGAMAAALSKDGKLAVVSSVESGINVWDLTTHEQKFHWSLRGEEAVNLVYEVAIAWDNSHALTTDQKTFALWDLQRGEPTGFWRIDESNVRAIAVANLGRAILVGRSNGKVMFMEPNTGRRLEFLGHSEKINSVALSPNGKYALTGGNDYLAYLWDTDTGQVVHQFSMPHRVSKVALDANGQYGFTADSMDNAIIWDLRTGREISRLQYFQRQKIFSSVRFSKNGAQILTGSPTRELNLWDTHTGQNLKVWRVTPRKHSQPMSAVVYDAVFLSGNQVLSISSAGFAEVWSY</sequence>
<dbReference type="Gene3D" id="2.130.10.10">
    <property type="entry name" value="YVTN repeat-like/Quinoprotein amine dehydrogenase"/>
    <property type="match status" value="2"/>
</dbReference>
<evidence type="ECO:0000256" key="4">
    <source>
        <dbReference type="SAM" id="SignalP"/>
    </source>
</evidence>
<dbReference type="InterPro" id="IPR015943">
    <property type="entry name" value="WD40/YVTN_repeat-like_dom_sf"/>
</dbReference>
<dbReference type="Proteomes" id="UP000245728">
    <property type="component" value="Chromosome"/>
</dbReference>
<evidence type="ECO:0000313" key="6">
    <source>
        <dbReference type="Proteomes" id="UP000245728"/>
    </source>
</evidence>
<dbReference type="Pfam" id="PF00400">
    <property type="entry name" value="WD40"/>
    <property type="match status" value="1"/>
</dbReference>
<dbReference type="SMART" id="SM00320">
    <property type="entry name" value="WD40"/>
    <property type="match status" value="6"/>
</dbReference>
<accession>A0A2S2DZ30</accession>
<dbReference type="OrthoDB" id="6192037at2"/>
<protein>
    <submittedName>
        <fullName evidence="5">Transcriptional repressor tup11</fullName>
    </submittedName>
</protein>
<dbReference type="InterPro" id="IPR001680">
    <property type="entry name" value="WD40_rpt"/>
</dbReference>
<dbReference type="PROSITE" id="PS50294">
    <property type="entry name" value="WD_REPEATS_REGION"/>
    <property type="match status" value="1"/>
</dbReference>
<dbReference type="AlphaFoldDB" id="A0A2S2DZ30"/>
<evidence type="ECO:0000256" key="1">
    <source>
        <dbReference type="ARBA" id="ARBA00022574"/>
    </source>
</evidence>
<dbReference type="EMBL" id="CP029347">
    <property type="protein sequence ID" value="AWL10603.1"/>
    <property type="molecule type" value="Genomic_DNA"/>
</dbReference>
<proteinExistence type="predicted"/>
<dbReference type="InterPro" id="IPR011047">
    <property type="entry name" value="Quinoprotein_ADH-like_sf"/>
</dbReference>